<dbReference type="Gene3D" id="3.20.20.190">
    <property type="entry name" value="Phosphatidylinositol (PI) phosphodiesterase"/>
    <property type="match status" value="1"/>
</dbReference>
<evidence type="ECO:0000313" key="1">
    <source>
        <dbReference type="EMBL" id="KAL0166710.1"/>
    </source>
</evidence>
<dbReference type="SUPFAM" id="SSF51695">
    <property type="entry name" value="PLC-like phosphodiesterases"/>
    <property type="match status" value="1"/>
</dbReference>
<reference evidence="1 2" key="1">
    <citation type="submission" date="2024-05" db="EMBL/GenBank/DDBJ databases">
        <title>Genome sequencing and assembly of Indian major carp, Cirrhinus mrigala (Hamilton, 1822).</title>
        <authorList>
            <person name="Mohindra V."/>
            <person name="Chowdhury L.M."/>
            <person name="Lal K."/>
            <person name="Jena J.K."/>
        </authorList>
    </citation>
    <scope>NUCLEOTIDE SEQUENCE [LARGE SCALE GENOMIC DNA]</scope>
    <source>
        <strain evidence="1">CM1030</strain>
        <tissue evidence="1">Blood</tissue>
    </source>
</reference>
<comment type="caution">
    <text evidence="1">The sequence shown here is derived from an EMBL/GenBank/DDBJ whole genome shotgun (WGS) entry which is preliminary data.</text>
</comment>
<keyword evidence="2" id="KW-1185">Reference proteome</keyword>
<sequence>VASLQPEDVDKKWTSVSTHLEAAAAGSKNQMFLTYSSGSSILAHPNALAQLINPRLYEYLTGYVGQTKRFGIVTMDFPGA</sequence>
<evidence type="ECO:0000313" key="2">
    <source>
        <dbReference type="Proteomes" id="UP001529510"/>
    </source>
</evidence>
<gene>
    <name evidence="1" type="ORF">M9458_038554</name>
</gene>
<name>A0ABD0NYU4_CIRMR</name>
<dbReference type="AlphaFoldDB" id="A0ABD0NYU4"/>
<protein>
    <submittedName>
        <fullName evidence="1">Uncharacterized protein</fullName>
    </submittedName>
</protein>
<feature type="non-terminal residue" evidence="1">
    <location>
        <position position="80"/>
    </location>
</feature>
<accession>A0ABD0NYU4</accession>
<proteinExistence type="predicted"/>
<feature type="non-terminal residue" evidence="1">
    <location>
        <position position="1"/>
    </location>
</feature>
<dbReference type="EMBL" id="JAMKFB020000019">
    <property type="protein sequence ID" value="KAL0166710.1"/>
    <property type="molecule type" value="Genomic_DNA"/>
</dbReference>
<dbReference type="Proteomes" id="UP001529510">
    <property type="component" value="Unassembled WGS sequence"/>
</dbReference>
<dbReference type="InterPro" id="IPR017946">
    <property type="entry name" value="PLC-like_Pdiesterase_TIM-brl"/>
</dbReference>
<organism evidence="1 2">
    <name type="scientific">Cirrhinus mrigala</name>
    <name type="common">Mrigala</name>
    <dbReference type="NCBI Taxonomy" id="683832"/>
    <lineage>
        <taxon>Eukaryota</taxon>
        <taxon>Metazoa</taxon>
        <taxon>Chordata</taxon>
        <taxon>Craniata</taxon>
        <taxon>Vertebrata</taxon>
        <taxon>Euteleostomi</taxon>
        <taxon>Actinopterygii</taxon>
        <taxon>Neopterygii</taxon>
        <taxon>Teleostei</taxon>
        <taxon>Ostariophysi</taxon>
        <taxon>Cypriniformes</taxon>
        <taxon>Cyprinidae</taxon>
        <taxon>Labeoninae</taxon>
        <taxon>Labeonini</taxon>
        <taxon>Cirrhinus</taxon>
    </lineage>
</organism>